<evidence type="ECO:0000313" key="2">
    <source>
        <dbReference type="EMBL" id="KAG9336949.1"/>
    </source>
</evidence>
<feature type="non-terminal residue" evidence="2">
    <location>
        <position position="122"/>
    </location>
</feature>
<gene>
    <name evidence="2" type="ORF">JZ751_029966</name>
</gene>
<evidence type="ECO:0000256" key="1">
    <source>
        <dbReference type="SAM" id="MobiDB-lite"/>
    </source>
</evidence>
<reference evidence="2" key="1">
    <citation type="thesis" date="2021" institute="BYU ScholarsArchive" country="Provo, UT, USA">
        <title>Applications of and Algorithms for Genome Assembly and Genomic Analyses with an Emphasis on Marine Teleosts.</title>
        <authorList>
            <person name="Pickett B.D."/>
        </authorList>
    </citation>
    <scope>NUCLEOTIDE SEQUENCE</scope>
    <source>
        <strain evidence="2">HI-2016</strain>
    </source>
</reference>
<protein>
    <submittedName>
        <fullName evidence="2">Uncharacterized protein</fullName>
    </submittedName>
</protein>
<keyword evidence="3" id="KW-1185">Reference proteome</keyword>
<accession>A0A8T2N9F5</accession>
<evidence type="ECO:0000313" key="3">
    <source>
        <dbReference type="Proteomes" id="UP000824540"/>
    </source>
</evidence>
<feature type="compositionally biased region" description="Basic and acidic residues" evidence="1">
    <location>
        <begin position="100"/>
        <end position="122"/>
    </location>
</feature>
<sequence length="122" mass="13481">MTERSCSESRYSQLSALLTGTVESECSSPLESHRLEQTTAGSSFLLDSLGGESGHMVDDGRSFCPLLSTKEKKGVFTFQSGGSWAPNPRAGNILSLQMRHQQESVREEESKRGGQIRRNREE</sequence>
<dbReference type="EMBL" id="JAFBMS010000099">
    <property type="protein sequence ID" value="KAG9336949.1"/>
    <property type="molecule type" value="Genomic_DNA"/>
</dbReference>
<comment type="caution">
    <text evidence="2">The sequence shown here is derived from an EMBL/GenBank/DDBJ whole genome shotgun (WGS) entry which is preliminary data.</text>
</comment>
<dbReference type="AlphaFoldDB" id="A0A8T2N9F5"/>
<organism evidence="2 3">
    <name type="scientific">Albula glossodonta</name>
    <name type="common">roundjaw bonefish</name>
    <dbReference type="NCBI Taxonomy" id="121402"/>
    <lineage>
        <taxon>Eukaryota</taxon>
        <taxon>Metazoa</taxon>
        <taxon>Chordata</taxon>
        <taxon>Craniata</taxon>
        <taxon>Vertebrata</taxon>
        <taxon>Euteleostomi</taxon>
        <taxon>Actinopterygii</taxon>
        <taxon>Neopterygii</taxon>
        <taxon>Teleostei</taxon>
        <taxon>Albuliformes</taxon>
        <taxon>Albulidae</taxon>
        <taxon>Albula</taxon>
    </lineage>
</organism>
<name>A0A8T2N9F5_9TELE</name>
<dbReference type="Proteomes" id="UP000824540">
    <property type="component" value="Unassembled WGS sequence"/>
</dbReference>
<feature type="region of interest" description="Disordered" evidence="1">
    <location>
        <begin position="98"/>
        <end position="122"/>
    </location>
</feature>
<proteinExistence type="predicted"/>